<dbReference type="GO" id="GO:0051457">
    <property type="term" value="P:maintenance of protein location in nucleus"/>
    <property type="evidence" value="ECO:0007669"/>
    <property type="project" value="TreeGrafter"/>
</dbReference>
<sequence length="261" mass="29728">MEEENNYASQINSIDVNEVLQSSIVYLNKKRKFQAELLGLPLPKHKCWERSFSSEYDSPSNENLNIEDFDLQITKGKSVGGANDYESDRESAKDSNSLGGYMDSATSVSEDKIQSEDPRTRPFDRPSTSYLNMGSSSFKNGLYSLDRAVAKSGADQVQSPYIGDDYTSPHNNFGLHTCLNFDEHLLELRTHIDYNCLEHGNDSMELCKHKEPEDMLYSDETPQNNYVLSSGRWSVNQENQSTSKNLTIDKEFEQYFSMLML</sequence>
<dbReference type="GO" id="GO:0009639">
    <property type="term" value="P:response to red or far red light"/>
    <property type="evidence" value="ECO:0007669"/>
    <property type="project" value="InterPro"/>
</dbReference>
<evidence type="ECO:0000313" key="3">
    <source>
        <dbReference type="Proteomes" id="UP000241394"/>
    </source>
</evidence>
<keyword evidence="3" id="KW-1185">Reference proteome</keyword>
<name>A0A2R6RYA1_ACTCC</name>
<comment type="caution">
    <text evidence="2">The sequence shown here is derived from an EMBL/GenBank/DDBJ whole genome shotgun (WGS) entry which is preliminary data.</text>
</comment>
<organism evidence="2 3">
    <name type="scientific">Actinidia chinensis var. chinensis</name>
    <name type="common">Chinese soft-hair kiwi</name>
    <dbReference type="NCBI Taxonomy" id="1590841"/>
    <lineage>
        <taxon>Eukaryota</taxon>
        <taxon>Viridiplantae</taxon>
        <taxon>Streptophyta</taxon>
        <taxon>Embryophyta</taxon>
        <taxon>Tracheophyta</taxon>
        <taxon>Spermatophyta</taxon>
        <taxon>Magnoliopsida</taxon>
        <taxon>eudicotyledons</taxon>
        <taxon>Gunneridae</taxon>
        <taxon>Pentapetalae</taxon>
        <taxon>asterids</taxon>
        <taxon>Ericales</taxon>
        <taxon>Actinidiaceae</taxon>
        <taxon>Actinidia</taxon>
    </lineage>
</organism>
<accession>A0A2R6RYA1</accession>
<feature type="compositionally biased region" description="Basic and acidic residues" evidence="1">
    <location>
        <begin position="109"/>
        <end position="124"/>
    </location>
</feature>
<dbReference type="STRING" id="1590841.A0A2R6RYA1"/>
<dbReference type="PANTHER" id="PTHR37723">
    <property type="entry name" value="PROTEIN FAR-RED ELONGATED HYPOCOTYL 1"/>
    <property type="match status" value="1"/>
</dbReference>
<dbReference type="OMA" id="NSFIGDA"/>
<dbReference type="GO" id="GO:0016607">
    <property type="term" value="C:nuclear speck"/>
    <property type="evidence" value="ECO:0007669"/>
    <property type="project" value="TreeGrafter"/>
</dbReference>
<dbReference type="Gramene" id="PSS34997">
    <property type="protein sequence ID" value="PSS34997"/>
    <property type="gene ID" value="CEY00_Acc33581"/>
</dbReference>
<proteinExistence type="predicted"/>
<reference evidence="2 3" key="1">
    <citation type="submission" date="2017-07" db="EMBL/GenBank/DDBJ databases">
        <title>An improved, manually edited Actinidia chinensis var. chinensis (kiwifruit) genome highlights the challenges associated with draft genomes and gene prediction in plants.</title>
        <authorList>
            <person name="Pilkington S."/>
            <person name="Crowhurst R."/>
            <person name="Hilario E."/>
            <person name="Nardozza S."/>
            <person name="Fraser L."/>
            <person name="Peng Y."/>
            <person name="Gunaseelan K."/>
            <person name="Simpson R."/>
            <person name="Tahir J."/>
            <person name="Deroles S."/>
            <person name="Templeton K."/>
            <person name="Luo Z."/>
            <person name="Davy M."/>
            <person name="Cheng C."/>
            <person name="Mcneilage M."/>
            <person name="Scaglione D."/>
            <person name="Liu Y."/>
            <person name="Zhang Q."/>
            <person name="Datson P."/>
            <person name="De Silva N."/>
            <person name="Gardiner S."/>
            <person name="Bassett H."/>
            <person name="Chagne D."/>
            <person name="Mccallum J."/>
            <person name="Dzierzon H."/>
            <person name="Deng C."/>
            <person name="Wang Y.-Y."/>
            <person name="Barron N."/>
            <person name="Manako K."/>
            <person name="Bowen J."/>
            <person name="Foster T."/>
            <person name="Erridge Z."/>
            <person name="Tiffin H."/>
            <person name="Waite C."/>
            <person name="Davies K."/>
            <person name="Grierson E."/>
            <person name="Laing W."/>
            <person name="Kirk R."/>
            <person name="Chen X."/>
            <person name="Wood M."/>
            <person name="Montefiori M."/>
            <person name="Brummell D."/>
            <person name="Schwinn K."/>
            <person name="Catanach A."/>
            <person name="Fullerton C."/>
            <person name="Li D."/>
            <person name="Meiyalaghan S."/>
            <person name="Nieuwenhuizen N."/>
            <person name="Read N."/>
            <person name="Prakash R."/>
            <person name="Hunter D."/>
            <person name="Zhang H."/>
            <person name="Mckenzie M."/>
            <person name="Knabel M."/>
            <person name="Harris A."/>
            <person name="Allan A."/>
            <person name="Chen A."/>
            <person name="Janssen B."/>
            <person name="Plunkett B."/>
            <person name="Dwamena C."/>
            <person name="Voogd C."/>
            <person name="Leif D."/>
            <person name="Lafferty D."/>
            <person name="Souleyre E."/>
            <person name="Varkonyi-Gasic E."/>
            <person name="Gambi F."/>
            <person name="Hanley J."/>
            <person name="Yao J.-L."/>
            <person name="Cheung J."/>
            <person name="David K."/>
            <person name="Warren B."/>
            <person name="Marsh K."/>
            <person name="Snowden K."/>
            <person name="Lin-Wang K."/>
            <person name="Brian L."/>
            <person name="Martinez-Sanchez M."/>
            <person name="Wang M."/>
            <person name="Ileperuma N."/>
            <person name="Macnee N."/>
            <person name="Campin R."/>
            <person name="Mcatee P."/>
            <person name="Drummond R."/>
            <person name="Espley R."/>
            <person name="Ireland H."/>
            <person name="Wu R."/>
            <person name="Atkinson R."/>
            <person name="Karunairetnam S."/>
            <person name="Bulley S."/>
            <person name="Chunkath S."/>
            <person name="Hanley Z."/>
            <person name="Storey R."/>
            <person name="Thrimawithana A."/>
            <person name="Thomson S."/>
            <person name="David C."/>
            <person name="Testolin R."/>
        </authorList>
    </citation>
    <scope>NUCLEOTIDE SEQUENCE [LARGE SCALE GENOMIC DNA]</scope>
    <source>
        <strain evidence="3">cv. Red5</strain>
        <tissue evidence="2">Young leaf</tissue>
    </source>
</reference>
<dbReference type="PANTHER" id="PTHR37723:SF1">
    <property type="entry name" value="PROTEIN FAR-RED-ELONGATED HYPOCOTYL 1-LIKE"/>
    <property type="match status" value="1"/>
</dbReference>
<gene>
    <name evidence="2" type="ORF">CEY00_Acc33581</name>
</gene>
<dbReference type="Proteomes" id="UP000241394">
    <property type="component" value="Chromosome LG2"/>
</dbReference>
<protein>
    <submittedName>
        <fullName evidence="2">Protein FAR-RED ELONGATED HYPOCOTYL like</fullName>
    </submittedName>
</protein>
<evidence type="ECO:0000256" key="1">
    <source>
        <dbReference type="SAM" id="MobiDB-lite"/>
    </source>
</evidence>
<evidence type="ECO:0000313" key="2">
    <source>
        <dbReference type="EMBL" id="PSS34997.1"/>
    </source>
</evidence>
<dbReference type="AlphaFoldDB" id="A0A2R6RYA1"/>
<dbReference type="InParanoid" id="A0A2R6RYA1"/>
<feature type="region of interest" description="Disordered" evidence="1">
    <location>
        <begin position="79"/>
        <end position="130"/>
    </location>
</feature>
<reference evidence="3" key="2">
    <citation type="journal article" date="2018" name="BMC Genomics">
        <title>A manually annotated Actinidia chinensis var. chinensis (kiwifruit) genome highlights the challenges associated with draft genomes and gene prediction in plants.</title>
        <authorList>
            <person name="Pilkington S.M."/>
            <person name="Crowhurst R."/>
            <person name="Hilario E."/>
            <person name="Nardozza S."/>
            <person name="Fraser L."/>
            <person name="Peng Y."/>
            <person name="Gunaseelan K."/>
            <person name="Simpson R."/>
            <person name="Tahir J."/>
            <person name="Deroles S.C."/>
            <person name="Templeton K."/>
            <person name="Luo Z."/>
            <person name="Davy M."/>
            <person name="Cheng C."/>
            <person name="McNeilage M."/>
            <person name="Scaglione D."/>
            <person name="Liu Y."/>
            <person name="Zhang Q."/>
            <person name="Datson P."/>
            <person name="De Silva N."/>
            <person name="Gardiner S.E."/>
            <person name="Bassett H."/>
            <person name="Chagne D."/>
            <person name="McCallum J."/>
            <person name="Dzierzon H."/>
            <person name="Deng C."/>
            <person name="Wang Y.Y."/>
            <person name="Barron L."/>
            <person name="Manako K."/>
            <person name="Bowen J."/>
            <person name="Foster T.M."/>
            <person name="Erridge Z.A."/>
            <person name="Tiffin H."/>
            <person name="Waite C.N."/>
            <person name="Davies K.M."/>
            <person name="Grierson E.P."/>
            <person name="Laing W.A."/>
            <person name="Kirk R."/>
            <person name="Chen X."/>
            <person name="Wood M."/>
            <person name="Montefiori M."/>
            <person name="Brummell D.A."/>
            <person name="Schwinn K.E."/>
            <person name="Catanach A."/>
            <person name="Fullerton C."/>
            <person name="Li D."/>
            <person name="Meiyalaghan S."/>
            <person name="Nieuwenhuizen N."/>
            <person name="Read N."/>
            <person name="Prakash R."/>
            <person name="Hunter D."/>
            <person name="Zhang H."/>
            <person name="McKenzie M."/>
            <person name="Knabel M."/>
            <person name="Harris A."/>
            <person name="Allan A.C."/>
            <person name="Gleave A."/>
            <person name="Chen A."/>
            <person name="Janssen B.J."/>
            <person name="Plunkett B."/>
            <person name="Ampomah-Dwamena C."/>
            <person name="Voogd C."/>
            <person name="Leif D."/>
            <person name="Lafferty D."/>
            <person name="Souleyre E.J.F."/>
            <person name="Varkonyi-Gasic E."/>
            <person name="Gambi F."/>
            <person name="Hanley J."/>
            <person name="Yao J.L."/>
            <person name="Cheung J."/>
            <person name="David K.M."/>
            <person name="Warren B."/>
            <person name="Marsh K."/>
            <person name="Snowden K.C."/>
            <person name="Lin-Wang K."/>
            <person name="Brian L."/>
            <person name="Martinez-Sanchez M."/>
            <person name="Wang M."/>
            <person name="Ileperuma N."/>
            <person name="Macnee N."/>
            <person name="Campin R."/>
            <person name="McAtee P."/>
            <person name="Drummond R.S.M."/>
            <person name="Espley R.V."/>
            <person name="Ireland H.S."/>
            <person name="Wu R."/>
            <person name="Atkinson R.G."/>
            <person name="Karunairetnam S."/>
            <person name="Bulley S."/>
            <person name="Chunkath S."/>
            <person name="Hanley Z."/>
            <person name="Storey R."/>
            <person name="Thrimawithana A.H."/>
            <person name="Thomson S."/>
            <person name="David C."/>
            <person name="Testolin R."/>
            <person name="Huang H."/>
            <person name="Hellens R.P."/>
            <person name="Schaffer R.J."/>
        </authorList>
    </citation>
    <scope>NUCLEOTIDE SEQUENCE [LARGE SCALE GENOMIC DNA]</scope>
    <source>
        <strain evidence="3">cv. Red5</strain>
    </source>
</reference>
<dbReference type="OrthoDB" id="1930763at2759"/>
<feature type="compositionally biased region" description="Polar residues" evidence="1">
    <location>
        <begin position="94"/>
        <end position="108"/>
    </location>
</feature>
<dbReference type="FunCoup" id="A0A2R6RYA1">
    <property type="interactions" value="70"/>
</dbReference>
<dbReference type="GO" id="GO:0061608">
    <property type="term" value="F:nuclear import signal receptor activity"/>
    <property type="evidence" value="ECO:0007669"/>
    <property type="project" value="TreeGrafter"/>
</dbReference>
<dbReference type="EMBL" id="NKQK01000002">
    <property type="protein sequence ID" value="PSS34997.1"/>
    <property type="molecule type" value="Genomic_DNA"/>
</dbReference>
<dbReference type="InterPro" id="IPR037766">
    <property type="entry name" value="FHY1"/>
</dbReference>
<dbReference type="GO" id="GO:0005737">
    <property type="term" value="C:cytoplasm"/>
    <property type="evidence" value="ECO:0007669"/>
    <property type="project" value="TreeGrafter"/>
</dbReference>